<evidence type="ECO:0000313" key="2">
    <source>
        <dbReference type="EMBL" id="KAJ7360093.1"/>
    </source>
</evidence>
<name>A0A9W9YN82_9CNID</name>
<protein>
    <submittedName>
        <fullName evidence="2">Uncharacterized protein</fullName>
    </submittedName>
</protein>
<sequence length="174" mass="19718">MEKKAMEKKEMEKKADEDTAGNYHSNNLGNKSTQKKTEALSKAAITVGKQESSLQARTAHPMDSNAEIVAGTTTMLRVAEQDQPYSRRNLKRCTGYESRKQQRLQRQAASQKMNTSSRQQNTSYTIIGDIDAQVELDSGANVNVMDEYQFRALKHRLKEIKELKPSRHTEDTPI</sequence>
<dbReference type="AlphaFoldDB" id="A0A9W9YN82"/>
<dbReference type="OrthoDB" id="5989380at2759"/>
<proteinExistence type="predicted"/>
<feature type="compositionally biased region" description="Polar residues" evidence="1">
    <location>
        <begin position="104"/>
        <end position="120"/>
    </location>
</feature>
<feature type="region of interest" description="Disordered" evidence="1">
    <location>
        <begin position="81"/>
        <end position="120"/>
    </location>
</feature>
<evidence type="ECO:0000313" key="3">
    <source>
        <dbReference type="Proteomes" id="UP001163046"/>
    </source>
</evidence>
<evidence type="ECO:0000256" key="1">
    <source>
        <dbReference type="SAM" id="MobiDB-lite"/>
    </source>
</evidence>
<reference evidence="2" key="1">
    <citation type="submission" date="2023-01" db="EMBL/GenBank/DDBJ databases">
        <title>Genome assembly of the deep-sea coral Lophelia pertusa.</title>
        <authorList>
            <person name="Herrera S."/>
            <person name="Cordes E."/>
        </authorList>
    </citation>
    <scope>NUCLEOTIDE SEQUENCE</scope>
    <source>
        <strain evidence="2">USNM1676648</strain>
        <tissue evidence="2">Polyp</tissue>
    </source>
</reference>
<feature type="compositionally biased region" description="Basic and acidic residues" evidence="1">
    <location>
        <begin position="1"/>
        <end position="17"/>
    </location>
</feature>
<keyword evidence="3" id="KW-1185">Reference proteome</keyword>
<feature type="compositionally biased region" description="Polar residues" evidence="1">
    <location>
        <begin position="22"/>
        <end position="32"/>
    </location>
</feature>
<organism evidence="2 3">
    <name type="scientific">Desmophyllum pertusum</name>
    <dbReference type="NCBI Taxonomy" id="174260"/>
    <lineage>
        <taxon>Eukaryota</taxon>
        <taxon>Metazoa</taxon>
        <taxon>Cnidaria</taxon>
        <taxon>Anthozoa</taxon>
        <taxon>Hexacorallia</taxon>
        <taxon>Scleractinia</taxon>
        <taxon>Caryophylliina</taxon>
        <taxon>Caryophylliidae</taxon>
        <taxon>Desmophyllum</taxon>
    </lineage>
</organism>
<feature type="region of interest" description="Disordered" evidence="1">
    <location>
        <begin position="1"/>
        <end position="65"/>
    </location>
</feature>
<comment type="caution">
    <text evidence="2">The sequence shown here is derived from an EMBL/GenBank/DDBJ whole genome shotgun (WGS) entry which is preliminary data.</text>
</comment>
<dbReference type="Proteomes" id="UP001163046">
    <property type="component" value="Unassembled WGS sequence"/>
</dbReference>
<accession>A0A9W9YN82</accession>
<dbReference type="EMBL" id="MU827311">
    <property type="protein sequence ID" value="KAJ7360093.1"/>
    <property type="molecule type" value="Genomic_DNA"/>
</dbReference>
<gene>
    <name evidence="2" type="ORF">OS493_018077</name>
</gene>